<dbReference type="GO" id="GO:0008289">
    <property type="term" value="F:lipid binding"/>
    <property type="evidence" value="ECO:0007669"/>
    <property type="project" value="InterPro"/>
</dbReference>
<dbReference type="OrthoDB" id="9970435at2759"/>
<dbReference type="InterPro" id="IPR002913">
    <property type="entry name" value="START_lipid-bd_dom"/>
</dbReference>
<dbReference type="CDD" id="cd00177">
    <property type="entry name" value="START"/>
    <property type="match status" value="1"/>
</dbReference>
<proteinExistence type="predicted"/>
<sequence>MSSASPSLNSENTGTVFEGWLYHVGISSLGYQVCRARYLIIRGKYVAMYARDPRRRHQKPMQRGILGRSMMVEDLGCQKFRGRALYVLRIYSLLDFSKQGKLACSSAAEAQKCFSAFQYAKREALSENVRCHAIMEAQEEFRFNTGSSCYRRYSFFKLLPYGLAKNIGKDPELLSLHPSMVAQDPDCMDDGVLNGEVCRKDSIEKIKWKCIMIVNGLRIFEELERVKKGRKEYKYMKSVGVVEAAPDQVFELIMSLSRDQRQQWDVFTGDLKLVDNVDGHTDIVQGFYDSKLFERWSCKRDFKILRQWRHDQHGSFCITEQSLNYRNHTGKFPHSQVKLNSTVWEISLLPRKYGSLKSLVTQMIKIQLPGSKLLQNLLHTKLQKKITFALLCRTAGIKEFFAANPWGADLESDASADVYKSDGENGLQTIQKTLITENNEQFYDALSLDDLSSENNDGEPEVQFMRNGKVDLLVRNSDSTSRVALARKWPLLRQGHGKTDFNCWTDPGCQDFMVRGKTYMQDGLKVPSGPPLLNLLGVDWLSNEKRMDRIASHPGCLIQSHETRKLPFVLVFNFQLPGTPNYSLVSYFGSHTPIRPGSLLHSFITGDDTYRNSRLKFISRIVDGHWIAKRLVRNKPILLGRMLTCRYYVSENFLEIDVDVGSSSVACGTSNVLLNCSSTVVIDLVLLIEGRDETELPEQLLGVARIHRVNAELATRIEMIQ</sequence>
<dbReference type="PROSITE" id="PS50848">
    <property type="entry name" value="START"/>
    <property type="match status" value="1"/>
</dbReference>
<dbReference type="Proteomes" id="UP000825935">
    <property type="component" value="Chromosome 37"/>
</dbReference>
<dbReference type="InterPro" id="IPR023393">
    <property type="entry name" value="START-like_dom_sf"/>
</dbReference>
<dbReference type="OMA" id="RHINNEN"/>
<evidence type="ECO:0000313" key="2">
    <source>
        <dbReference type="EMBL" id="KAH7280402.1"/>
    </source>
</evidence>
<dbReference type="Gene3D" id="3.30.530.20">
    <property type="match status" value="1"/>
</dbReference>
<dbReference type="PANTHER" id="PTHR12136">
    <property type="entry name" value="ENHANCED DISEASE RESISTANCE-RELATED"/>
    <property type="match status" value="1"/>
</dbReference>
<protein>
    <recommendedName>
        <fullName evidence="1">START domain-containing protein</fullName>
    </recommendedName>
</protein>
<accession>A0A8T2Q8T7</accession>
<dbReference type="AlphaFoldDB" id="A0A8T2Q8T7"/>
<dbReference type="PANTHER" id="PTHR12136:SF47">
    <property type="entry name" value="ENHANCED DISEASE RESISTANCE PROTEIN (DUF1336)"/>
    <property type="match status" value="1"/>
</dbReference>
<dbReference type="InterPro" id="IPR045096">
    <property type="entry name" value="EDR2-like"/>
</dbReference>
<reference evidence="2" key="1">
    <citation type="submission" date="2021-08" db="EMBL/GenBank/DDBJ databases">
        <title>WGS assembly of Ceratopteris richardii.</title>
        <authorList>
            <person name="Marchant D.B."/>
            <person name="Chen G."/>
            <person name="Jenkins J."/>
            <person name="Shu S."/>
            <person name="Leebens-Mack J."/>
            <person name="Grimwood J."/>
            <person name="Schmutz J."/>
            <person name="Soltis P."/>
            <person name="Soltis D."/>
            <person name="Chen Z.-H."/>
        </authorList>
    </citation>
    <scope>NUCLEOTIDE SEQUENCE</scope>
    <source>
        <strain evidence="2">Whitten #5841</strain>
        <tissue evidence="2">Leaf</tissue>
    </source>
</reference>
<comment type="caution">
    <text evidence="2">The sequence shown here is derived from an EMBL/GenBank/DDBJ whole genome shotgun (WGS) entry which is preliminary data.</text>
</comment>
<gene>
    <name evidence="2" type="ORF">KP509_37G065600</name>
</gene>
<keyword evidence="3" id="KW-1185">Reference proteome</keyword>
<feature type="domain" description="START" evidence="1">
    <location>
        <begin position="208"/>
        <end position="382"/>
    </location>
</feature>
<dbReference type="EMBL" id="CM035442">
    <property type="protein sequence ID" value="KAH7280402.1"/>
    <property type="molecule type" value="Genomic_DNA"/>
</dbReference>
<name>A0A8T2Q8T7_CERRI</name>
<dbReference type="InterPro" id="IPR009769">
    <property type="entry name" value="EDR2_C"/>
</dbReference>
<dbReference type="Pfam" id="PF01852">
    <property type="entry name" value="START"/>
    <property type="match status" value="1"/>
</dbReference>
<dbReference type="SUPFAM" id="SSF55961">
    <property type="entry name" value="Bet v1-like"/>
    <property type="match status" value="1"/>
</dbReference>
<dbReference type="Pfam" id="PF07059">
    <property type="entry name" value="EDR2_C"/>
    <property type="match status" value="1"/>
</dbReference>
<evidence type="ECO:0000259" key="1">
    <source>
        <dbReference type="PROSITE" id="PS50848"/>
    </source>
</evidence>
<organism evidence="2 3">
    <name type="scientific">Ceratopteris richardii</name>
    <name type="common">Triangle waterfern</name>
    <dbReference type="NCBI Taxonomy" id="49495"/>
    <lineage>
        <taxon>Eukaryota</taxon>
        <taxon>Viridiplantae</taxon>
        <taxon>Streptophyta</taxon>
        <taxon>Embryophyta</taxon>
        <taxon>Tracheophyta</taxon>
        <taxon>Polypodiopsida</taxon>
        <taxon>Polypodiidae</taxon>
        <taxon>Polypodiales</taxon>
        <taxon>Pteridineae</taxon>
        <taxon>Pteridaceae</taxon>
        <taxon>Parkerioideae</taxon>
        <taxon>Ceratopteris</taxon>
    </lineage>
</organism>
<evidence type="ECO:0000313" key="3">
    <source>
        <dbReference type="Proteomes" id="UP000825935"/>
    </source>
</evidence>